<gene>
    <name evidence="7" type="ORF">GCM10010995_11270</name>
</gene>
<keyword evidence="8" id="KW-1185">Reference proteome</keyword>
<dbReference type="OrthoDB" id="9809164at2"/>
<comment type="subcellular location">
    <subcellularLocation>
        <location evidence="1">Cell outer membrane</location>
    </subcellularLocation>
</comment>
<evidence type="ECO:0000256" key="1">
    <source>
        <dbReference type="ARBA" id="ARBA00004442"/>
    </source>
</evidence>
<keyword evidence="2 4" id="KW-0472">Membrane</keyword>
<evidence type="ECO:0000256" key="3">
    <source>
        <dbReference type="ARBA" id="ARBA00023237"/>
    </source>
</evidence>
<evidence type="ECO:0000313" key="7">
    <source>
        <dbReference type="EMBL" id="GGF95760.1"/>
    </source>
</evidence>
<dbReference type="InterPro" id="IPR006665">
    <property type="entry name" value="OmpA-like"/>
</dbReference>
<protein>
    <submittedName>
        <fullName evidence="7">Peptidoglycan-associated lipoprotein</fullName>
    </submittedName>
</protein>
<sequence length="218" mass="23249">MKLKIKKSTSLAAAGILSVLLIAGCASQRQAPIEGIGPEGSAGMSAHGSSVETNALGQAGSLDSQSIADLQSQIANIGQYTPAQQQAMIAALNSMSSCKTVYFAFDSTTLTNDAKTCLNQVASYLLKYNQPLRLAGHTDPRGSEKYNLNLGQRRADSVRQYLLQQGVNSNQLCTVSYGKSQPVAAPSQFYGEMTKAKAQQHAYYLDRRAELDFGQACG</sequence>
<accession>A0A8J2Z4F3</accession>
<dbReference type="RefSeq" id="WP_117002193.1">
    <property type="nucleotide sequence ID" value="NZ_BMJS01000009.1"/>
</dbReference>
<dbReference type="PROSITE" id="PS01068">
    <property type="entry name" value="OMPA_1"/>
    <property type="match status" value="1"/>
</dbReference>
<name>A0A8J2Z4F3_9GAMM</name>
<dbReference type="PRINTS" id="PR01021">
    <property type="entry name" value="OMPADOMAIN"/>
</dbReference>
<dbReference type="CDD" id="cd07185">
    <property type="entry name" value="OmpA_C-like"/>
    <property type="match status" value="1"/>
</dbReference>
<feature type="domain" description="OmpA-like" evidence="6">
    <location>
        <begin position="90"/>
        <end position="217"/>
    </location>
</feature>
<proteinExistence type="predicted"/>
<reference evidence="7" key="1">
    <citation type="journal article" date="2014" name="Int. J. Syst. Evol. Microbiol.">
        <title>Complete genome sequence of Corynebacterium casei LMG S-19264T (=DSM 44701T), isolated from a smear-ripened cheese.</title>
        <authorList>
            <consortium name="US DOE Joint Genome Institute (JGI-PGF)"/>
            <person name="Walter F."/>
            <person name="Albersmeier A."/>
            <person name="Kalinowski J."/>
            <person name="Ruckert C."/>
        </authorList>
    </citation>
    <scope>NUCLEOTIDE SEQUENCE</scope>
    <source>
        <strain evidence="7">CGMCC 1.15758</strain>
    </source>
</reference>
<dbReference type="PROSITE" id="PS51123">
    <property type="entry name" value="OMPA_2"/>
    <property type="match status" value="1"/>
</dbReference>
<evidence type="ECO:0000259" key="6">
    <source>
        <dbReference type="PROSITE" id="PS51123"/>
    </source>
</evidence>
<dbReference type="InterPro" id="IPR036737">
    <property type="entry name" value="OmpA-like_sf"/>
</dbReference>
<dbReference type="GO" id="GO:0009279">
    <property type="term" value="C:cell outer membrane"/>
    <property type="evidence" value="ECO:0007669"/>
    <property type="project" value="UniProtKB-SubCell"/>
</dbReference>
<organism evidence="7 8">
    <name type="scientific">Cysteiniphilum litorale</name>
    <dbReference type="NCBI Taxonomy" id="2056700"/>
    <lineage>
        <taxon>Bacteria</taxon>
        <taxon>Pseudomonadati</taxon>
        <taxon>Pseudomonadota</taxon>
        <taxon>Gammaproteobacteria</taxon>
        <taxon>Thiotrichales</taxon>
        <taxon>Fastidiosibacteraceae</taxon>
        <taxon>Cysteiniphilum</taxon>
    </lineage>
</organism>
<dbReference type="Proteomes" id="UP000636949">
    <property type="component" value="Unassembled WGS sequence"/>
</dbReference>
<keyword evidence="3" id="KW-0998">Cell outer membrane</keyword>
<feature type="signal peptide" evidence="5">
    <location>
        <begin position="1"/>
        <end position="31"/>
    </location>
</feature>
<feature type="chain" id="PRO_5035324541" evidence="5">
    <location>
        <begin position="32"/>
        <end position="218"/>
    </location>
</feature>
<evidence type="ECO:0000256" key="4">
    <source>
        <dbReference type="PROSITE-ProRule" id="PRU00473"/>
    </source>
</evidence>
<dbReference type="SUPFAM" id="SSF103088">
    <property type="entry name" value="OmpA-like"/>
    <property type="match status" value="1"/>
</dbReference>
<dbReference type="Pfam" id="PF00691">
    <property type="entry name" value="OmpA"/>
    <property type="match status" value="1"/>
</dbReference>
<dbReference type="InterPro" id="IPR050330">
    <property type="entry name" value="Bact_OuterMem_StrucFunc"/>
</dbReference>
<dbReference type="PANTHER" id="PTHR30329:SF21">
    <property type="entry name" value="LIPOPROTEIN YIAD-RELATED"/>
    <property type="match status" value="1"/>
</dbReference>
<dbReference type="EMBL" id="BMJS01000009">
    <property type="protein sequence ID" value="GGF95760.1"/>
    <property type="molecule type" value="Genomic_DNA"/>
</dbReference>
<dbReference type="AlphaFoldDB" id="A0A8J2Z4F3"/>
<evidence type="ECO:0000256" key="5">
    <source>
        <dbReference type="SAM" id="SignalP"/>
    </source>
</evidence>
<comment type="caution">
    <text evidence="7">The sequence shown here is derived from an EMBL/GenBank/DDBJ whole genome shotgun (WGS) entry which is preliminary data.</text>
</comment>
<dbReference type="PROSITE" id="PS51257">
    <property type="entry name" value="PROKAR_LIPOPROTEIN"/>
    <property type="match status" value="1"/>
</dbReference>
<keyword evidence="7" id="KW-0449">Lipoprotein</keyword>
<reference evidence="7" key="2">
    <citation type="submission" date="2020-09" db="EMBL/GenBank/DDBJ databases">
        <authorList>
            <person name="Sun Q."/>
            <person name="Zhou Y."/>
        </authorList>
    </citation>
    <scope>NUCLEOTIDE SEQUENCE</scope>
    <source>
        <strain evidence="7">CGMCC 1.15758</strain>
    </source>
</reference>
<keyword evidence="5" id="KW-0732">Signal</keyword>
<dbReference type="Gene3D" id="3.30.1330.60">
    <property type="entry name" value="OmpA-like domain"/>
    <property type="match status" value="1"/>
</dbReference>
<dbReference type="PANTHER" id="PTHR30329">
    <property type="entry name" value="STATOR ELEMENT OF FLAGELLAR MOTOR COMPLEX"/>
    <property type="match status" value="1"/>
</dbReference>
<dbReference type="InterPro" id="IPR006664">
    <property type="entry name" value="OMP_bac"/>
</dbReference>
<evidence type="ECO:0000256" key="2">
    <source>
        <dbReference type="ARBA" id="ARBA00023136"/>
    </source>
</evidence>
<evidence type="ECO:0000313" key="8">
    <source>
        <dbReference type="Proteomes" id="UP000636949"/>
    </source>
</evidence>
<dbReference type="InterPro" id="IPR006690">
    <property type="entry name" value="OMPA-like_CS"/>
</dbReference>